<evidence type="ECO:0000259" key="3">
    <source>
        <dbReference type="Pfam" id="PF01575"/>
    </source>
</evidence>
<dbReference type="InterPro" id="IPR054357">
    <property type="entry name" value="MFE-2_N"/>
</dbReference>
<comment type="similarity">
    <text evidence="1">Belongs to the enoyl-CoA hydratase/isomerase family.</text>
</comment>
<reference evidence="5 6" key="1">
    <citation type="submission" date="2017-01" db="EMBL/GenBank/DDBJ databases">
        <authorList>
            <consortium name="Urmite Genomes"/>
        </authorList>
    </citation>
    <scope>NUCLEOTIDE SEQUENCE [LARGE SCALE GENOMIC DNA]</scope>
    <source>
        <strain evidence="5 6">AB308</strain>
    </source>
</reference>
<dbReference type="Proteomes" id="UP000241595">
    <property type="component" value="Unassembled WGS sequence"/>
</dbReference>
<proteinExistence type="inferred from homology"/>
<feature type="domain" description="Peroxisomal multifunctional enzyme type 2-like N-terminal" evidence="4">
    <location>
        <begin position="17"/>
        <end position="146"/>
    </location>
</feature>
<evidence type="ECO:0000313" key="5">
    <source>
        <dbReference type="EMBL" id="SPM30558.1"/>
    </source>
</evidence>
<evidence type="ECO:0000256" key="1">
    <source>
        <dbReference type="ARBA" id="ARBA00005254"/>
    </source>
</evidence>
<dbReference type="GO" id="GO:0006635">
    <property type="term" value="P:fatty acid beta-oxidation"/>
    <property type="evidence" value="ECO:0007669"/>
    <property type="project" value="TreeGrafter"/>
</dbReference>
<dbReference type="EMBL" id="FTRV01000015">
    <property type="protein sequence ID" value="SPM30558.1"/>
    <property type="molecule type" value="Genomic_DNA"/>
</dbReference>
<name>A0A2U3NGA8_9MYCO</name>
<dbReference type="GO" id="GO:0004300">
    <property type="term" value="F:enoyl-CoA hydratase activity"/>
    <property type="evidence" value="ECO:0007669"/>
    <property type="project" value="TreeGrafter"/>
</dbReference>
<dbReference type="PANTHER" id="PTHR13078:SF59">
    <property type="entry name" value="ENOYL-COA HYDRATASE CHSH3"/>
    <property type="match status" value="1"/>
</dbReference>
<gene>
    <name evidence="5" type="ORF">MTAB308_4067</name>
</gene>
<dbReference type="Pfam" id="PF22622">
    <property type="entry name" value="MFE-2_hydrat-2_N"/>
    <property type="match status" value="1"/>
</dbReference>
<dbReference type="GO" id="GO:0044594">
    <property type="term" value="F:17-beta-hydroxysteroid dehydrogenase (NAD+) activity"/>
    <property type="evidence" value="ECO:0007669"/>
    <property type="project" value="TreeGrafter"/>
</dbReference>
<evidence type="ECO:0000256" key="2">
    <source>
        <dbReference type="SAM" id="MobiDB-lite"/>
    </source>
</evidence>
<dbReference type="STRING" id="1841859.GCA_900157385_04067"/>
<dbReference type="CDD" id="cd03448">
    <property type="entry name" value="HDE_HSD"/>
    <property type="match status" value="1"/>
</dbReference>
<protein>
    <submittedName>
        <fullName evidence="5">Dehydrogenase</fullName>
    </submittedName>
</protein>
<dbReference type="InterPro" id="IPR002539">
    <property type="entry name" value="MaoC-like_dom"/>
</dbReference>
<keyword evidence="6" id="KW-1185">Reference proteome</keyword>
<dbReference type="Gene3D" id="3.10.129.10">
    <property type="entry name" value="Hotdog Thioesterase"/>
    <property type="match status" value="1"/>
</dbReference>
<evidence type="ECO:0000259" key="4">
    <source>
        <dbReference type="Pfam" id="PF22622"/>
    </source>
</evidence>
<dbReference type="AlphaFoldDB" id="A0A2U3NGA8"/>
<organism evidence="5 6">
    <name type="scientific">Mycobacterium terramassiliense</name>
    <dbReference type="NCBI Taxonomy" id="1841859"/>
    <lineage>
        <taxon>Bacteria</taxon>
        <taxon>Bacillati</taxon>
        <taxon>Actinomycetota</taxon>
        <taxon>Actinomycetes</taxon>
        <taxon>Mycobacteriales</taxon>
        <taxon>Mycobacteriaceae</taxon>
        <taxon>Mycobacterium</taxon>
    </lineage>
</organism>
<dbReference type="GO" id="GO:0003857">
    <property type="term" value="F:(3S)-3-hydroxyacyl-CoA dehydrogenase (NAD+) activity"/>
    <property type="evidence" value="ECO:0007669"/>
    <property type="project" value="TreeGrafter"/>
</dbReference>
<dbReference type="Pfam" id="PF01575">
    <property type="entry name" value="MaoC_dehydratas"/>
    <property type="match status" value="1"/>
</dbReference>
<accession>A0A2U3NGA8</accession>
<evidence type="ECO:0000313" key="6">
    <source>
        <dbReference type="Proteomes" id="UP000241595"/>
    </source>
</evidence>
<feature type="region of interest" description="Disordered" evidence="2">
    <location>
        <begin position="147"/>
        <end position="166"/>
    </location>
</feature>
<dbReference type="InterPro" id="IPR029069">
    <property type="entry name" value="HotDog_dom_sf"/>
</dbReference>
<dbReference type="PANTHER" id="PTHR13078">
    <property type="entry name" value="PEROXISOMAL MULTIFUNCTIONAL ENZYME TYPE 2-RELATED"/>
    <property type="match status" value="1"/>
</dbReference>
<sequence length="285" mass="30443">MIHLEVALGAELPPVEFSWASSDVQLYNLALGAGTDPTDPGELSYVCDDTPQVLPSFGCVAARFHATEPPNVSFPGIDIALANVLHAGEQVRVLAPLPAAGRGRAITRVADIWDKESAAVIVHETTVTDPAGVPLWVERQSLFARGEGGFGGQRGPSTTVNAPDRRPDYTVRVPTLPQQALLYRLCGDRNPMHSDTDFAALAGFPAPILHGLCTYGMTCKAIADTVLGSRVSRIRSYGARFAGVVFPGETLCVDIWTEDDQIIATVTAPDRQNAPVLSSVQMRIV</sequence>
<dbReference type="SUPFAM" id="SSF54637">
    <property type="entry name" value="Thioesterase/thiol ester dehydrase-isomerase"/>
    <property type="match status" value="2"/>
</dbReference>
<feature type="domain" description="MaoC-like" evidence="3">
    <location>
        <begin position="160"/>
        <end position="264"/>
    </location>
</feature>